<organism evidence="2 3">
    <name type="scientific">Butyricicoccus pullicaecorum 1.2</name>
    <dbReference type="NCBI Taxonomy" id="1203606"/>
    <lineage>
        <taxon>Bacteria</taxon>
        <taxon>Bacillati</taxon>
        <taxon>Bacillota</taxon>
        <taxon>Clostridia</taxon>
        <taxon>Eubacteriales</taxon>
        <taxon>Butyricicoccaceae</taxon>
        <taxon>Butyricicoccus</taxon>
    </lineage>
</organism>
<gene>
    <name evidence="2" type="ORF">HMPREF1526_01757</name>
</gene>
<dbReference type="EMBL" id="AQOB01000004">
    <property type="protein sequence ID" value="EOQ38716.1"/>
    <property type="molecule type" value="Genomic_DNA"/>
</dbReference>
<dbReference type="PATRIC" id="fig|1203606.4.peg.1710"/>
<dbReference type="eggNOG" id="COG4734">
    <property type="taxonomic scope" value="Bacteria"/>
</dbReference>
<evidence type="ECO:0000259" key="1">
    <source>
        <dbReference type="Pfam" id="PF12957"/>
    </source>
</evidence>
<comment type="caution">
    <text evidence="2">The sequence shown here is derived from an EMBL/GenBank/DDBJ whole genome shotgun (WGS) entry which is preliminary data.</text>
</comment>
<protein>
    <recommendedName>
        <fullName evidence="1">DUF3846 domain-containing protein</fullName>
    </recommendedName>
</protein>
<name>R8W2E8_9FIRM</name>
<feature type="domain" description="DUF3846" evidence="1">
    <location>
        <begin position="1"/>
        <end position="105"/>
    </location>
</feature>
<dbReference type="AlphaFoldDB" id="R8W2E8"/>
<dbReference type="Pfam" id="PF12957">
    <property type="entry name" value="DUF3846"/>
    <property type="match status" value="1"/>
</dbReference>
<sequence>MTILTIAPNKKPVVQEIDGRLETMQSLVGGIIQAVYPFEEPVAVICNDEGKLLGLPPNRVLRHPETKEVYDILCGTVFLCGAPPESESFVSLTADQLERYQKMFSSPELFLKTEYGLMIFRMEE</sequence>
<accession>R8W2E8</accession>
<keyword evidence="3" id="KW-1185">Reference proteome</keyword>
<proteinExistence type="predicted"/>
<evidence type="ECO:0000313" key="2">
    <source>
        <dbReference type="EMBL" id="EOQ38716.1"/>
    </source>
</evidence>
<dbReference type="Proteomes" id="UP000013981">
    <property type="component" value="Unassembled WGS sequence"/>
</dbReference>
<evidence type="ECO:0000313" key="3">
    <source>
        <dbReference type="Proteomes" id="UP000013981"/>
    </source>
</evidence>
<dbReference type="OrthoDB" id="9813511at2"/>
<dbReference type="InterPro" id="IPR024559">
    <property type="entry name" value="DUF3846"/>
</dbReference>
<dbReference type="RefSeq" id="WP_016147894.1">
    <property type="nucleotide sequence ID" value="NZ_KB976103.1"/>
</dbReference>
<dbReference type="HOGENOM" id="CLU_107944_2_0_9"/>
<reference evidence="2 3" key="1">
    <citation type="submission" date="2013-01" db="EMBL/GenBank/DDBJ databases">
        <title>The Genome Sequence of Butyricicoccus pullicaecorum 1.2.</title>
        <authorList>
            <consortium name="The Broad Institute Genome Sequencing Platform"/>
            <person name="Earl A."/>
            <person name="Ward D."/>
            <person name="Feldgarden M."/>
            <person name="Gevers D."/>
            <person name="Van Immerseel F."/>
            <person name="Eeckhaut V."/>
            <person name="Walker B."/>
            <person name="Young S.K."/>
            <person name="Zeng Q."/>
            <person name="Gargeya S."/>
            <person name="Fitzgerald M."/>
            <person name="Haas B."/>
            <person name="Abouelleil A."/>
            <person name="Alvarado L."/>
            <person name="Arachchi H.M."/>
            <person name="Berlin A.M."/>
            <person name="Chapman S.B."/>
            <person name="Dewar J."/>
            <person name="Goldberg J."/>
            <person name="Griggs A."/>
            <person name="Gujja S."/>
            <person name="Hansen M."/>
            <person name="Howarth C."/>
            <person name="Imamovic A."/>
            <person name="Larimer J."/>
            <person name="McCowan C."/>
            <person name="Murphy C."/>
            <person name="Neiman D."/>
            <person name="Pearson M."/>
            <person name="Priest M."/>
            <person name="Roberts A."/>
            <person name="Saif S."/>
            <person name="Shea T."/>
            <person name="Sisk P."/>
            <person name="Sykes S."/>
            <person name="Wortman J."/>
            <person name="Nusbaum C."/>
            <person name="Birren B."/>
        </authorList>
    </citation>
    <scope>NUCLEOTIDE SEQUENCE [LARGE SCALE GENOMIC DNA]</scope>
    <source>
        <strain evidence="2 3">1.2</strain>
    </source>
</reference>